<dbReference type="Proteomes" id="UP000887565">
    <property type="component" value="Unplaced"/>
</dbReference>
<evidence type="ECO:0000313" key="2">
    <source>
        <dbReference type="WBParaSite" id="nRc.2.0.1.t30174-RA"/>
    </source>
</evidence>
<sequence>MAEISDPDPDSIFLKFRIRTRTRSRYFIFQQASIADHCADCERYIGTQGGGMDQAVCLMAEAGR</sequence>
<name>A0A915JVW6_ROMCU</name>
<accession>A0A915JVW6</accession>
<dbReference type="AlphaFoldDB" id="A0A915JVW6"/>
<dbReference type="InterPro" id="IPR014721">
    <property type="entry name" value="Ribsml_uS5_D2-typ_fold_subgr"/>
</dbReference>
<protein>
    <submittedName>
        <fullName evidence="2">Uncharacterized protein</fullName>
    </submittedName>
</protein>
<reference evidence="2" key="1">
    <citation type="submission" date="2022-11" db="UniProtKB">
        <authorList>
            <consortium name="WormBaseParasite"/>
        </authorList>
    </citation>
    <scope>IDENTIFICATION</scope>
</reference>
<keyword evidence="1" id="KW-1185">Reference proteome</keyword>
<proteinExistence type="predicted"/>
<dbReference type="Gene3D" id="3.30.230.10">
    <property type="match status" value="1"/>
</dbReference>
<dbReference type="WBParaSite" id="nRc.2.0.1.t30174-RA">
    <property type="protein sequence ID" value="nRc.2.0.1.t30174-RA"/>
    <property type="gene ID" value="nRc.2.0.1.g30174"/>
</dbReference>
<organism evidence="1 2">
    <name type="scientific">Romanomermis culicivorax</name>
    <name type="common">Nematode worm</name>
    <dbReference type="NCBI Taxonomy" id="13658"/>
    <lineage>
        <taxon>Eukaryota</taxon>
        <taxon>Metazoa</taxon>
        <taxon>Ecdysozoa</taxon>
        <taxon>Nematoda</taxon>
        <taxon>Enoplea</taxon>
        <taxon>Dorylaimia</taxon>
        <taxon>Mermithida</taxon>
        <taxon>Mermithoidea</taxon>
        <taxon>Mermithidae</taxon>
        <taxon>Romanomermis</taxon>
    </lineage>
</organism>
<evidence type="ECO:0000313" key="1">
    <source>
        <dbReference type="Proteomes" id="UP000887565"/>
    </source>
</evidence>